<gene>
    <name evidence="1" type="ORF">AMP9_0444</name>
    <name evidence="2" type="ORF">ANT2_0431</name>
    <name evidence="5" type="ORF">ANT3_0432</name>
    <name evidence="3" type="ORF">BRI6_0446</name>
    <name evidence="4" type="ORF">BRI9_0503</name>
    <name evidence="7" type="ORF">IVO3_0502</name>
    <name evidence="6" type="ORF">RAN3_0440</name>
    <name evidence="8" type="ORF">RAN7_0442</name>
</gene>
<evidence type="ECO:0000313" key="4">
    <source>
        <dbReference type="EMBL" id="VFR75408.1"/>
    </source>
</evidence>
<evidence type="ECO:0000313" key="5">
    <source>
        <dbReference type="EMBL" id="VFR75510.1"/>
    </source>
</evidence>
<name>A0A484TKF4_9ZZZZ</name>
<evidence type="ECO:0000313" key="1">
    <source>
        <dbReference type="EMBL" id="VFR16929.1"/>
    </source>
</evidence>
<evidence type="ECO:0000313" key="2">
    <source>
        <dbReference type="EMBL" id="VFR44284.1"/>
    </source>
</evidence>
<evidence type="ECO:0000313" key="7">
    <source>
        <dbReference type="EMBL" id="VFR97191.1"/>
    </source>
</evidence>
<dbReference type="EMBL" id="CAADHY010000008">
    <property type="protein sequence ID" value="VFR16929.1"/>
    <property type="molecule type" value="Genomic_DNA"/>
</dbReference>
<dbReference type="EMBL" id="CAADIZ010000064">
    <property type="protein sequence ID" value="VFS31554.1"/>
    <property type="molecule type" value="Genomic_DNA"/>
</dbReference>
<evidence type="ECO:0000313" key="3">
    <source>
        <dbReference type="EMBL" id="VFR53907.1"/>
    </source>
</evidence>
<organism evidence="4">
    <name type="scientific">plant metagenome</name>
    <dbReference type="NCBI Taxonomy" id="1297885"/>
    <lineage>
        <taxon>unclassified sequences</taxon>
        <taxon>metagenomes</taxon>
        <taxon>organismal metagenomes</taxon>
    </lineage>
</organism>
<dbReference type="EMBL" id="CAADIP010000053">
    <property type="protein sequence ID" value="VFR97191.1"/>
    <property type="molecule type" value="Genomic_DNA"/>
</dbReference>
<dbReference type="AlphaFoldDB" id="A0A484TKF4"/>
<evidence type="ECO:0000313" key="8">
    <source>
        <dbReference type="EMBL" id="VFS31554.1"/>
    </source>
</evidence>
<accession>A0A484TKF4</accession>
<protein>
    <recommendedName>
        <fullName evidence="9">Benzoate transporter</fullName>
    </recommendedName>
</protein>
<proteinExistence type="predicted"/>
<dbReference type="EMBL" id="CAADIO010000013">
    <property type="protein sequence ID" value="VFR88398.1"/>
    <property type="molecule type" value="Genomic_DNA"/>
</dbReference>
<dbReference type="EMBL" id="CAADID010000025">
    <property type="protein sequence ID" value="VFR75510.1"/>
    <property type="molecule type" value="Genomic_DNA"/>
</dbReference>
<evidence type="ECO:0008006" key="9">
    <source>
        <dbReference type="Google" id="ProtNLM"/>
    </source>
</evidence>
<reference evidence="4" key="1">
    <citation type="submission" date="2019-03" db="EMBL/GenBank/DDBJ databases">
        <authorList>
            <person name="Danneels B."/>
        </authorList>
    </citation>
    <scope>NUCLEOTIDE SEQUENCE</scope>
</reference>
<evidence type="ECO:0000313" key="6">
    <source>
        <dbReference type="EMBL" id="VFR88398.1"/>
    </source>
</evidence>
<dbReference type="Pfam" id="PF05973">
    <property type="entry name" value="Gp49"/>
    <property type="match status" value="1"/>
</dbReference>
<dbReference type="EMBL" id="CAADII010000014">
    <property type="protein sequence ID" value="VFR53907.1"/>
    <property type="molecule type" value="Genomic_DNA"/>
</dbReference>
<dbReference type="EMBL" id="CAADIK010000040">
    <property type="protein sequence ID" value="VFR75408.1"/>
    <property type="molecule type" value="Genomic_DNA"/>
</dbReference>
<dbReference type="EMBL" id="CAADIG010000018">
    <property type="protein sequence ID" value="VFR44284.1"/>
    <property type="molecule type" value="Genomic_DNA"/>
</dbReference>
<dbReference type="InterPro" id="IPR009241">
    <property type="entry name" value="HigB-like"/>
</dbReference>
<sequence length="53" mass="6180">MFYAFDPRRRAILLIGGDKTGDSRFYRRMIPLADMLYLSHLADLEEKEPDDGC</sequence>